<evidence type="ECO:0000313" key="3">
    <source>
        <dbReference type="Proteomes" id="UP001222325"/>
    </source>
</evidence>
<dbReference type="EMBL" id="JARJCN010000020">
    <property type="protein sequence ID" value="KAJ7091551.1"/>
    <property type="molecule type" value="Genomic_DNA"/>
</dbReference>
<name>A0AAD6XS89_9AGAR</name>
<evidence type="ECO:0000313" key="2">
    <source>
        <dbReference type="EMBL" id="KAJ7091551.1"/>
    </source>
</evidence>
<comment type="caution">
    <text evidence="2">The sequence shown here is derived from an EMBL/GenBank/DDBJ whole genome shotgun (WGS) entry which is preliminary data.</text>
</comment>
<feature type="compositionally biased region" description="Low complexity" evidence="1">
    <location>
        <begin position="484"/>
        <end position="504"/>
    </location>
</feature>
<reference evidence="2" key="1">
    <citation type="submission" date="2023-03" db="EMBL/GenBank/DDBJ databases">
        <title>Massive genome expansion in bonnet fungi (Mycena s.s.) driven by repeated elements and novel gene families across ecological guilds.</title>
        <authorList>
            <consortium name="Lawrence Berkeley National Laboratory"/>
            <person name="Harder C.B."/>
            <person name="Miyauchi S."/>
            <person name="Viragh M."/>
            <person name="Kuo A."/>
            <person name="Thoen E."/>
            <person name="Andreopoulos B."/>
            <person name="Lu D."/>
            <person name="Skrede I."/>
            <person name="Drula E."/>
            <person name="Henrissat B."/>
            <person name="Morin E."/>
            <person name="Kohler A."/>
            <person name="Barry K."/>
            <person name="LaButti K."/>
            <person name="Morin E."/>
            <person name="Salamov A."/>
            <person name="Lipzen A."/>
            <person name="Mereny Z."/>
            <person name="Hegedus B."/>
            <person name="Baldrian P."/>
            <person name="Stursova M."/>
            <person name="Weitz H."/>
            <person name="Taylor A."/>
            <person name="Grigoriev I.V."/>
            <person name="Nagy L.G."/>
            <person name="Martin F."/>
            <person name="Kauserud H."/>
        </authorList>
    </citation>
    <scope>NUCLEOTIDE SEQUENCE</scope>
    <source>
        <strain evidence="2">CBHHK173m</strain>
    </source>
</reference>
<proteinExistence type="predicted"/>
<feature type="region of interest" description="Disordered" evidence="1">
    <location>
        <begin position="459"/>
        <end position="535"/>
    </location>
</feature>
<protein>
    <submittedName>
        <fullName evidence="2">Uncharacterized protein</fullName>
    </submittedName>
</protein>
<evidence type="ECO:0000256" key="1">
    <source>
        <dbReference type="SAM" id="MobiDB-lite"/>
    </source>
</evidence>
<sequence length="923" mass="104458">MDIVLSDARGEVIVPIWSIKGSVTWCSLKGPSSKIPENIDVYLAEAPLLLTPDASVSLEEELDFTRKAVLYNPQEHYLGWSPTAALKPSPLGGSSEDPIGFLFDREDIALEELSADIYGEDSDDPAAETKVFAGYRLDSEWADLAATWADQLHGICVKLADSSSWYRRSFWTGQRGDLPPKLDDRMINAIHYEEAAAQREAVSAKRSILGTVAFIAWYQSVAEIDGILTPAEATTIRALRLWERPKAGVMYRLSKDYHEANFIHLLHNEVPIHYCWTADEEADGRFRRLSPEYWGEYRSIRDAADGDYDIRAEDLPSYSLWKEDLQRYDWFFQDLRAGKRGRPLSVAFQPTWEYRVVDFRLYGARTIVHWATIRAYSERFKGTVSQTPYGTVCTFFRQNPLAEDEPPMLREWPYPHAFDLSAFANSAIGPEEDEEGAFFESTTRVREMAKNKWAPRAGRTFNSFNGRLQGPEPGGALRRKRGRSLSNEEPSESSSYGEVRSRSSLLERLGPVRAPGLTPPGSPHGEQDSSSPGPAAFAQEYAANAIEEGELPGDGEAGRYSEIPFEAAARTASPWSERSGPREPSNGRSFASREEALAEIKRWAPKVTDDEPTIPAYDGLDWWHPWLSAALLVCEDERSMLRMKTYAACRPEINSIVDIIELALRFGVNFTLYVPVARIREFSYTHIVEPLDKETLDALYAPGYRDTPLSYGTGGAALYEQYRGSLNALLRRPHATAFIFLGGVLRYVAELYNRNLVHRLAQGPSIQVTEYMAGRRILARRSDRDEMEFFVADQVSNSEISLLLGHIPGTKSSNESWLWPPQELMESESLYMRGYLSSGAHQILKNIETDILVKKKYIWRTRADWKEHFRAGQRKTFAPRTIPSPADFAEGAEIFKRSFPVDWSYKDVADIKIPEDFITDDRE</sequence>
<accession>A0AAD6XS89</accession>
<gene>
    <name evidence="2" type="ORF">B0H15DRAFT_948487</name>
</gene>
<feature type="region of interest" description="Disordered" evidence="1">
    <location>
        <begin position="570"/>
        <end position="591"/>
    </location>
</feature>
<keyword evidence="3" id="KW-1185">Reference proteome</keyword>
<organism evidence="2 3">
    <name type="scientific">Mycena belliarum</name>
    <dbReference type="NCBI Taxonomy" id="1033014"/>
    <lineage>
        <taxon>Eukaryota</taxon>
        <taxon>Fungi</taxon>
        <taxon>Dikarya</taxon>
        <taxon>Basidiomycota</taxon>
        <taxon>Agaricomycotina</taxon>
        <taxon>Agaricomycetes</taxon>
        <taxon>Agaricomycetidae</taxon>
        <taxon>Agaricales</taxon>
        <taxon>Marasmiineae</taxon>
        <taxon>Mycenaceae</taxon>
        <taxon>Mycena</taxon>
    </lineage>
</organism>
<dbReference type="AlphaFoldDB" id="A0AAD6XS89"/>
<dbReference type="Proteomes" id="UP001222325">
    <property type="component" value="Unassembled WGS sequence"/>
</dbReference>